<dbReference type="PROSITE" id="PS50165">
    <property type="entry name" value="UVRC"/>
    <property type="match status" value="1"/>
</dbReference>
<dbReference type="EMBL" id="JACRWC010000041">
    <property type="protein sequence ID" value="MBC5998948.1"/>
    <property type="molecule type" value="Genomic_DNA"/>
</dbReference>
<keyword evidence="6 7" id="KW-0742">SOS response</keyword>
<evidence type="ECO:0000259" key="8">
    <source>
        <dbReference type="PROSITE" id="PS50151"/>
    </source>
</evidence>
<evidence type="ECO:0000256" key="4">
    <source>
        <dbReference type="ARBA" id="ARBA00022881"/>
    </source>
</evidence>
<dbReference type="GO" id="GO:0005737">
    <property type="term" value="C:cytoplasm"/>
    <property type="evidence" value="ECO:0007669"/>
    <property type="project" value="UniProtKB-SubCell"/>
</dbReference>
<keyword evidence="1 7" id="KW-0963">Cytoplasm</keyword>
<dbReference type="NCBIfam" id="TIGR00194">
    <property type="entry name" value="uvrC"/>
    <property type="match status" value="1"/>
</dbReference>
<evidence type="ECO:0000313" key="11">
    <source>
        <dbReference type="EMBL" id="MBC5998948.1"/>
    </source>
</evidence>
<dbReference type="InterPro" id="IPR001943">
    <property type="entry name" value="UVR_dom"/>
</dbReference>
<dbReference type="Pfam" id="PF22920">
    <property type="entry name" value="UvrC_RNaseH"/>
    <property type="match status" value="1"/>
</dbReference>
<dbReference type="SUPFAM" id="SSF47781">
    <property type="entry name" value="RuvA domain 2-like"/>
    <property type="match status" value="1"/>
</dbReference>
<dbReference type="Gene3D" id="4.10.860.10">
    <property type="entry name" value="UVR domain"/>
    <property type="match status" value="1"/>
</dbReference>
<feature type="domain" description="UvrC family homology region profile" evidence="10">
    <location>
        <begin position="266"/>
        <end position="491"/>
    </location>
</feature>
<dbReference type="Pfam" id="PF02151">
    <property type="entry name" value="UVR"/>
    <property type="match status" value="1"/>
</dbReference>
<dbReference type="Pfam" id="PF01541">
    <property type="entry name" value="GIY-YIG"/>
    <property type="match status" value="1"/>
</dbReference>
<proteinExistence type="inferred from homology"/>
<sequence length="636" mass="72647">MFDIKENLKNLPDTPGVYLHKDRLGNIIYVGKAVSLRNRVRQYFQSTKNMAPKVRSMVSQIAEFEYITAGSETEALILECNLIKKYRPKYNILLRDDKTYPYIKITNEEYPRIIKTRIVKKDGSRYFGPYSDAGAVNKIVDLLNASFALKRCSATSFPPGFRPCLNYHINQCKGVCSGEVDRQTYMESIEGAREFLNGKNSKILGRLKERMLEASEALNFEEAAQYRDYIEAAKALSATQRVVMHQAADIDIVIPARGQEEVHMVIFFVREGKLVGRETYEMESSWEENKQELVAAFLNQHYSQMPNFPKEILLTHTPEDCAALEEYLSELAGYHVKLYRPQKGEKKALVDMAAKDVIEMVKTIDERAEAARERKQSLGSEVFAVLKEMNAASGEYDGRDFRAEAYDISNTNGVDTVGAMVTFDGLKADKKGYRKFKIRTIEGQDDYGSMREVLSRRFRRVMEGDEAFEVLPDIIFMDGGKGHVAVALEVLEAAGFDIPVVGMVKDDKHRTRALIYRKNLCKDPAEAALQKEEPVYEEIPLKGKPMLFRYIGRMQEEVHRFAIEYHRTLRNKHASGSVLDEIEGIGPVRRKALLEHFRSVERIRQASREELEAAPGMNARTAENVWTYFRIAKPRA</sequence>
<dbReference type="InterPro" id="IPR010994">
    <property type="entry name" value="RuvA_2-like"/>
</dbReference>
<comment type="caution">
    <text evidence="11">The sequence shown here is derived from an EMBL/GenBank/DDBJ whole genome shotgun (WGS) entry which is preliminary data.</text>
</comment>
<dbReference type="PANTHER" id="PTHR30562">
    <property type="entry name" value="UVRC/OXIDOREDUCTASE"/>
    <property type="match status" value="1"/>
</dbReference>
<dbReference type="InterPro" id="IPR050066">
    <property type="entry name" value="UvrABC_protein_C"/>
</dbReference>
<dbReference type="GO" id="GO:0009432">
    <property type="term" value="P:SOS response"/>
    <property type="evidence" value="ECO:0007669"/>
    <property type="project" value="UniProtKB-UniRule"/>
</dbReference>
<evidence type="ECO:0000256" key="5">
    <source>
        <dbReference type="ARBA" id="ARBA00023204"/>
    </source>
</evidence>
<evidence type="ECO:0000259" key="9">
    <source>
        <dbReference type="PROSITE" id="PS50164"/>
    </source>
</evidence>
<dbReference type="InterPro" id="IPR000305">
    <property type="entry name" value="GIY-YIG_endonuc"/>
</dbReference>
<comment type="similarity">
    <text evidence="7">Belongs to the UvrC family.</text>
</comment>
<dbReference type="InterPro" id="IPR038476">
    <property type="entry name" value="UvrC_RNase_H_dom_sf"/>
</dbReference>
<evidence type="ECO:0000256" key="2">
    <source>
        <dbReference type="ARBA" id="ARBA00022763"/>
    </source>
</evidence>
<dbReference type="InterPro" id="IPR047296">
    <property type="entry name" value="GIY-YIG_UvrC_Cho"/>
</dbReference>
<dbReference type="Gene3D" id="3.30.420.340">
    <property type="entry name" value="UvrC, RNAse H endonuclease domain"/>
    <property type="match status" value="1"/>
</dbReference>
<dbReference type="PROSITE" id="PS50164">
    <property type="entry name" value="GIY_YIG"/>
    <property type="match status" value="1"/>
</dbReference>
<dbReference type="CDD" id="cd10434">
    <property type="entry name" value="GIY-YIG_UvrC_Cho"/>
    <property type="match status" value="1"/>
</dbReference>
<protein>
    <recommendedName>
        <fullName evidence="7">UvrABC system protein C</fullName>
        <shortName evidence="7">Protein UvrC</shortName>
    </recommendedName>
    <alternativeName>
        <fullName evidence="7">Excinuclease ABC subunit C</fullName>
    </alternativeName>
</protein>
<dbReference type="Gene3D" id="3.40.1440.10">
    <property type="entry name" value="GIY-YIG endonuclease"/>
    <property type="match status" value="1"/>
</dbReference>
<dbReference type="FunFam" id="3.40.1440.10:FF:000001">
    <property type="entry name" value="UvrABC system protein C"/>
    <property type="match status" value="1"/>
</dbReference>
<dbReference type="AlphaFoldDB" id="A0A923NA45"/>
<dbReference type="InterPro" id="IPR035901">
    <property type="entry name" value="GIY-YIG_endonuc_sf"/>
</dbReference>
<evidence type="ECO:0000256" key="7">
    <source>
        <dbReference type="HAMAP-Rule" id="MF_00203"/>
    </source>
</evidence>
<dbReference type="InterPro" id="IPR001162">
    <property type="entry name" value="UvrC_RNase_H_dom"/>
</dbReference>
<dbReference type="Pfam" id="PF14520">
    <property type="entry name" value="HHH_5"/>
    <property type="match status" value="1"/>
</dbReference>
<evidence type="ECO:0000256" key="1">
    <source>
        <dbReference type="ARBA" id="ARBA00022490"/>
    </source>
</evidence>
<keyword evidence="5 7" id="KW-0234">DNA repair</keyword>
<dbReference type="GO" id="GO:0009381">
    <property type="term" value="F:excinuclease ABC activity"/>
    <property type="evidence" value="ECO:0007669"/>
    <property type="project" value="UniProtKB-UniRule"/>
</dbReference>
<organism evidence="11 12">
    <name type="scientific">Lentihominibacter faecis</name>
    <dbReference type="NCBI Taxonomy" id="2764712"/>
    <lineage>
        <taxon>Bacteria</taxon>
        <taxon>Bacillati</taxon>
        <taxon>Bacillota</taxon>
        <taxon>Clostridia</taxon>
        <taxon>Peptostreptococcales</taxon>
        <taxon>Anaerovoracaceae</taxon>
        <taxon>Lentihominibacter</taxon>
    </lineage>
</organism>
<dbReference type="GO" id="GO:0009380">
    <property type="term" value="C:excinuclease repair complex"/>
    <property type="evidence" value="ECO:0007669"/>
    <property type="project" value="InterPro"/>
</dbReference>
<accession>A0A923NA45</accession>
<comment type="subcellular location">
    <subcellularLocation>
        <location evidence="7">Cytoplasm</location>
    </subcellularLocation>
</comment>
<dbReference type="PROSITE" id="PS50151">
    <property type="entry name" value="UVR"/>
    <property type="match status" value="1"/>
</dbReference>
<keyword evidence="3 7" id="KW-0228">DNA excision</keyword>
<keyword evidence="4 7" id="KW-0267">Excision nuclease</keyword>
<comment type="subunit">
    <text evidence="7">Interacts with UvrB in an incision complex.</text>
</comment>
<dbReference type="Gene3D" id="1.10.150.20">
    <property type="entry name" value="5' to 3' exonuclease, C-terminal subdomain"/>
    <property type="match status" value="1"/>
</dbReference>
<dbReference type="InterPro" id="IPR036876">
    <property type="entry name" value="UVR_dom_sf"/>
</dbReference>
<feature type="domain" description="UVR" evidence="8">
    <location>
        <begin position="201"/>
        <end position="236"/>
    </location>
</feature>
<evidence type="ECO:0000256" key="3">
    <source>
        <dbReference type="ARBA" id="ARBA00022769"/>
    </source>
</evidence>
<gene>
    <name evidence="7 11" type="primary">uvrC</name>
    <name evidence="11" type="ORF">H8876_02900</name>
</gene>
<keyword evidence="2 7" id="KW-0227">DNA damage</keyword>
<evidence type="ECO:0000259" key="10">
    <source>
        <dbReference type="PROSITE" id="PS50165"/>
    </source>
</evidence>
<dbReference type="HAMAP" id="MF_00203">
    <property type="entry name" value="UvrC"/>
    <property type="match status" value="1"/>
</dbReference>
<feature type="domain" description="GIY-YIG" evidence="9">
    <location>
        <begin position="13"/>
        <end position="92"/>
    </location>
</feature>
<dbReference type="PANTHER" id="PTHR30562:SF1">
    <property type="entry name" value="UVRABC SYSTEM PROTEIN C"/>
    <property type="match status" value="1"/>
</dbReference>
<evidence type="ECO:0000313" key="12">
    <source>
        <dbReference type="Proteomes" id="UP000644115"/>
    </source>
</evidence>
<dbReference type="Proteomes" id="UP000644115">
    <property type="component" value="Unassembled WGS sequence"/>
</dbReference>
<dbReference type="RefSeq" id="WP_249286439.1">
    <property type="nucleotide sequence ID" value="NZ_JACRWC010000041.1"/>
</dbReference>
<reference evidence="11" key="1">
    <citation type="submission" date="2020-08" db="EMBL/GenBank/DDBJ databases">
        <authorList>
            <person name="Liu C."/>
            <person name="Sun Q."/>
        </authorList>
    </citation>
    <scope>NUCLEOTIDE SEQUENCE</scope>
    <source>
        <strain evidence="11">BX16</strain>
    </source>
</reference>
<dbReference type="SUPFAM" id="SSF46600">
    <property type="entry name" value="C-terminal UvrC-binding domain of UvrB"/>
    <property type="match status" value="1"/>
</dbReference>
<dbReference type="SUPFAM" id="SSF82771">
    <property type="entry name" value="GIY-YIG endonuclease"/>
    <property type="match status" value="1"/>
</dbReference>
<dbReference type="Pfam" id="PF08459">
    <property type="entry name" value="UvrC_RNaseH_dom"/>
    <property type="match status" value="1"/>
</dbReference>
<dbReference type="SMART" id="SM00465">
    <property type="entry name" value="GIYc"/>
    <property type="match status" value="1"/>
</dbReference>
<comment type="function">
    <text evidence="7">The UvrABC repair system catalyzes the recognition and processing of DNA lesions. UvrC both incises the 5' and 3' sides of the lesion. The N-terminal half is responsible for the 3' incision and the C-terminal half is responsible for the 5' incision.</text>
</comment>
<dbReference type="InterPro" id="IPR004791">
    <property type="entry name" value="UvrC"/>
</dbReference>
<name>A0A923NA45_9FIRM</name>
<dbReference type="GO" id="GO:0003677">
    <property type="term" value="F:DNA binding"/>
    <property type="evidence" value="ECO:0007669"/>
    <property type="project" value="UniProtKB-UniRule"/>
</dbReference>
<dbReference type="GO" id="GO:0006289">
    <property type="term" value="P:nucleotide-excision repair"/>
    <property type="evidence" value="ECO:0007669"/>
    <property type="project" value="UniProtKB-UniRule"/>
</dbReference>
<keyword evidence="12" id="KW-1185">Reference proteome</keyword>
<evidence type="ECO:0000256" key="6">
    <source>
        <dbReference type="ARBA" id="ARBA00023236"/>
    </source>
</evidence>